<evidence type="ECO:0000256" key="7">
    <source>
        <dbReference type="SAM" id="MobiDB-lite"/>
    </source>
</evidence>
<dbReference type="STRING" id="402676.B6JWW4"/>
<proteinExistence type="inferred from homology"/>
<reference evidence="9 11" key="1">
    <citation type="journal article" date="2011" name="Science">
        <title>Comparative functional genomics of the fission yeasts.</title>
        <authorList>
            <person name="Rhind N."/>
            <person name="Chen Z."/>
            <person name="Yassour M."/>
            <person name="Thompson D.A."/>
            <person name="Haas B.J."/>
            <person name="Habib N."/>
            <person name="Wapinski I."/>
            <person name="Roy S."/>
            <person name="Lin M.F."/>
            <person name="Heiman D.I."/>
            <person name="Young S.K."/>
            <person name="Furuya K."/>
            <person name="Guo Y."/>
            <person name="Pidoux A."/>
            <person name="Chen H.M."/>
            <person name="Robbertse B."/>
            <person name="Goldberg J.M."/>
            <person name="Aoki K."/>
            <person name="Bayne E.H."/>
            <person name="Berlin A.M."/>
            <person name="Desjardins C.A."/>
            <person name="Dobbs E."/>
            <person name="Dukaj L."/>
            <person name="Fan L."/>
            <person name="FitzGerald M.G."/>
            <person name="French C."/>
            <person name="Gujja S."/>
            <person name="Hansen K."/>
            <person name="Keifenheim D."/>
            <person name="Levin J.Z."/>
            <person name="Mosher R.A."/>
            <person name="Mueller C.A."/>
            <person name="Pfiffner J."/>
            <person name="Priest M."/>
            <person name="Russ C."/>
            <person name="Smialowska A."/>
            <person name="Swoboda P."/>
            <person name="Sykes S.M."/>
            <person name="Vaughn M."/>
            <person name="Vengrova S."/>
            <person name="Yoder R."/>
            <person name="Zeng Q."/>
            <person name="Allshire R."/>
            <person name="Baulcombe D."/>
            <person name="Birren B.W."/>
            <person name="Brown W."/>
            <person name="Ekwall K."/>
            <person name="Kellis M."/>
            <person name="Leatherwood J."/>
            <person name="Levin H."/>
            <person name="Margalit H."/>
            <person name="Martienssen R."/>
            <person name="Nieduszynski C.A."/>
            <person name="Spatafora J.W."/>
            <person name="Friedman N."/>
            <person name="Dalgaard J.Z."/>
            <person name="Baumann P."/>
            <person name="Niki H."/>
            <person name="Regev A."/>
            <person name="Nusbaum C."/>
        </authorList>
    </citation>
    <scope>NUCLEOTIDE SEQUENCE [LARGE SCALE GENOMIC DNA]</scope>
    <source>
        <strain evidence="11">yFS275 / FY16936</strain>
    </source>
</reference>
<dbReference type="SMART" id="SM00363">
    <property type="entry name" value="S4"/>
    <property type="match status" value="1"/>
</dbReference>
<evidence type="ECO:0000259" key="8">
    <source>
        <dbReference type="SMART" id="SM00363"/>
    </source>
</evidence>
<dbReference type="eggNOG" id="ENOG502QTS9">
    <property type="taxonomic scope" value="Eukaryota"/>
</dbReference>
<dbReference type="Proteomes" id="UP000001744">
    <property type="component" value="Unassembled WGS sequence"/>
</dbReference>
<evidence type="ECO:0000313" key="9">
    <source>
        <dbReference type="EMBL" id="EEB05865.1"/>
    </source>
</evidence>
<evidence type="ECO:0000256" key="2">
    <source>
        <dbReference type="ARBA" id="ARBA00022730"/>
    </source>
</evidence>
<accession>B6JWW4</accession>
<evidence type="ECO:0000256" key="1">
    <source>
        <dbReference type="ARBA" id="ARBA00007465"/>
    </source>
</evidence>
<dbReference type="Gene3D" id="3.10.290.10">
    <property type="entry name" value="RNA-binding S4 domain"/>
    <property type="match status" value="1"/>
</dbReference>
<gene>
    <name evidence="10" type="primary">nam9</name>
    <name evidence="9" type="ORF">SJAG_00889</name>
</gene>
<evidence type="ECO:0000256" key="4">
    <source>
        <dbReference type="ARBA" id="ARBA00022980"/>
    </source>
</evidence>
<feature type="region of interest" description="Disordered" evidence="7">
    <location>
        <begin position="158"/>
        <end position="181"/>
    </location>
</feature>
<dbReference type="InterPro" id="IPR002942">
    <property type="entry name" value="S4_RNA-bd"/>
</dbReference>
<protein>
    <submittedName>
        <fullName evidence="9">Ribosomal protein subunit S4</fullName>
    </submittedName>
</protein>
<dbReference type="PANTHER" id="PTHR11831:SF4">
    <property type="entry name" value="SMALL RIBOSOMAL SUBUNIT PROTEIN US4M"/>
    <property type="match status" value="1"/>
</dbReference>
<dbReference type="CDD" id="cd00165">
    <property type="entry name" value="S4"/>
    <property type="match status" value="1"/>
</dbReference>
<dbReference type="OMA" id="LLRPSWN"/>
<dbReference type="VEuPathDB" id="FungiDB:SJAG_00889"/>
<dbReference type="HOGENOM" id="CLU_041823_0_0_1"/>
<dbReference type="GO" id="GO:0019843">
    <property type="term" value="F:rRNA binding"/>
    <property type="evidence" value="ECO:0007669"/>
    <property type="project" value="UniProtKB-KW"/>
</dbReference>
<dbReference type="PANTHER" id="PTHR11831">
    <property type="entry name" value="30S 40S RIBOSOMAL PROTEIN"/>
    <property type="match status" value="1"/>
</dbReference>
<name>B6JWW4_SCHJY</name>
<dbReference type="RefSeq" id="XP_002172158.1">
    <property type="nucleotide sequence ID" value="XM_002172122.1"/>
</dbReference>
<keyword evidence="3 6" id="KW-0694">RNA-binding</keyword>
<sequence length="307" mass="35370">MVKKPKFSLSRQLLRPSWNKYNAFNFACKKLPNLNGKTLFQKKWIAKRETRSFHGPHLREYQFKNYFESKLLGMTSVNSPAENSKIPFMSQLYAPLESRLDIALHRAMFASSVEQAHKIIVSNKVSVNGIREKRAHLRLEPGDVVTVDPATVMRSVSSFKPTKSSASSAEATQDAQDTRDEKAVKAQTNKAWLEMGVEKFIPKPFMCVFAFIPSYLEVCFRTCSFVYVRHPIARANMSEVPSPFPERFHALAYNYYIRFRAMRQSLKKHQAKHMIPQRIHDPKFYRGPRSLYRNAAVSPSTPLPSDF</sequence>
<dbReference type="Pfam" id="PF01479">
    <property type="entry name" value="S4"/>
    <property type="match status" value="1"/>
</dbReference>
<dbReference type="GO" id="GO:1990904">
    <property type="term" value="C:ribonucleoprotein complex"/>
    <property type="evidence" value="ECO:0007669"/>
    <property type="project" value="UniProtKB-KW"/>
</dbReference>
<keyword evidence="11" id="KW-1185">Reference proteome</keyword>
<dbReference type="JaponicusDB" id="SJAG_00889">
    <property type="gene designation" value="nam9"/>
</dbReference>
<evidence type="ECO:0000256" key="6">
    <source>
        <dbReference type="PROSITE-ProRule" id="PRU00182"/>
    </source>
</evidence>
<dbReference type="InterPro" id="IPR022801">
    <property type="entry name" value="Ribosomal_uS4"/>
</dbReference>
<evidence type="ECO:0000256" key="5">
    <source>
        <dbReference type="ARBA" id="ARBA00023274"/>
    </source>
</evidence>
<dbReference type="SUPFAM" id="SSF55174">
    <property type="entry name" value="Alpha-L RNA-binding motif"/>
    <property type="match status" value="1"/>
</dbReference>
<keyword evidence="5" id="KW-0687">Ribonucleoprotein</keyword>
<organism evidence="9 11">
    <name type="scientific">Schizosaccharomyces japonicus (strain yFS275 / FY16936)</name>
    <name type="common">Fission yeast</name>
    <dbReference type="NCBI Taxonomy" id="402676"/>
    <lineage>
        <taxon>Eukaryota</taxon>
        <taxon>Fungi</taxon>
        <taxon>Dikarya</taxon>
        <taxon>Ascomycota</taxon>
        <taxon>Taphrinomycotina</taxon>
        <taxon>Schizosaccharomycetes</taxon>
        <taxon>Schizosaccharomycetales</taxon>
        <taxon>Schizosaccharomycetaceae</taxon>
        <taxon>Schizosaccharomyces</taxon>
    </lineage>
</organism>
<feature type="compositionally biased region" description="Low complexity" evidence="7">
    <location>
        <begin position="158"/>
        <end position="169"/>
    </location>
</feature>
<evidence type="ECO:0000313" key="11">
    <source>
        <dbReference type="Proteomes" id="UP000001744"/>
    </source>
</evidence>
<dbReference type="GeneID" id="7051981"/>
<evidence type="ECO:0000313" key="10">
    <source>
        <dbReference type="JaponicusDB" id="SJAG_00889"/>
    </source>
</evidence>
<dbReference type="PROSITE" id="PS50889">
    <property type="entry name" value="S4"/>
    <property type="match status" value="1"/>
</dbReference>
<comment type="similarity">
    <text evidence="1">Belongs to the universal ribosomal protein uS4 family.</text>
</comment>
<keyword evidence="2" id="KW-0699">rRNA-binding</keyword>
<dbReference type="InterPro" id="IPR036986">
    <property type="entry name" value="S4_RNA-bd_sf"/>
</dbReference>
<dbReference type="GO" id="GO:0005840">
    <property type="term" value="C:ribosome"/>
    <property type="evidence" value="ECO:0007669"/>
    <property type="project" value="UniProtKB-KW"/>
</dbReference>
<feature type="domain" description="RNA-binding S4" evidence="8">
    <location>
        <begin position="98"/>
        <end position="161"/>
    </location>
</feature>
<evidence type="ECO:0000256" key="3">
    <source>
        <dbReference type="ARBA" id="ARBA00022884"/>
    </source>
</evidence>
<dbReference type="AlphaFoldDB" id="B6JWW4"/>
<dbReference type="EMBL" id="KE651166">
    <property type="protein sequence ID" value="EEB05865.1"/>
    <property type="molecule type" value="Genomic_DNA"/>
</dbReference>
<dbReference type="OrthoDB" id="3356781at2759"/>
<keyword evidence="4 9" id="KW-0689">Ribosomal protein</keyword>